<gene>
    <name evidence="14" type="ORF">A3Q56_03779</name>
</gene>
<dbReference type="AlphaFoldDB" id="A0A177B2I1"/>
<organism evidence="14 15">
    <name type="scientific">Intoshia linei</name>
    <dbReference type="NCBI Taxonomy" id="1819745"/>
    <lineage>
        <taxon>Eukaryota</taxon>
        <taxon>Metazoa</taxon>
        <taxon>Spiralia</taxon>
        <taxon>Lophotrochozoa</taxon>
        <taxon>Mesozoa</taxon>
        <taxon>Orthonectida</taxon>
        <taxon>Rhopaluridae</taxon>
        <taxon>Intoshia</taxon>
    </lineage>
</organism>
<dbReference type="InterPro" id="IPR004205">
    <property type="entry name" value="Cyt_bc1_su8"/>
</dbReference>
<comment type="subcellular location">
    <subcellularLocation>
        <location evidence="1 13">Mitochondrion inner membrane</location>
        <topology evidence="1 13">Single-pass membrane protein</topology>
    </subcellularLocation>
</comment>
<evidence type="ECO:0000256" key="12">
    <source>
        <dbReference type="ARBA" id="ARBA00047105"/>
    </source>
</evidence>
<comment type="caution">
    <text evidence="14">The sequence shown here is derived from an EMBL/GenBank/DDBJ whole genome shotgun (WGS) entry which is preliminary data.</text>
</comment>
<evidence type="ECO:0000256" key="4">
    <source>
        <dbReference type="ARBA" id="ARBA00022448"/>
    </source>
</evidence>
<dbReference type="SUPFAM" id="SSF81508">
    <property type="entry name" value="Ubiquinone-binding protein QP-C of cytochrome bc1 complex (Ubiquinol-cytochrome c reductase)"/>
    <property type="match status" value="1"/>
</dbReference>
<name>A0A177B2I1_9BILA</name>
<dbReference type="Gene3D" id="1.20.5.210">
    <property type="entry name" value="Cytochrome b-c1 complex subunit 8"/>
    <property type="match status" value="1"/>
</dbReference>
<evidence type="ECO:0000256" key="6">
    <source>
        <dbReference type="ARBA" id="ARBA00022692"/>
    </source>
</evidence>
<dbReference type="InterPro" id="IPR036642">
    <property type="entry name" value="Cyt_bc1_su8_sf"/>
</dbReference>
<dbReference type="EMBL" id="LWCA01000439">
    <property type="protein sequence ID" value="OAF68485.1"/>
    <property type="molecule type" value="Genomic_DNA"/>
</dbReference>
<keyword evidence="10 13" id="KW-0496">Mitochondrion</keyword>
<dbReference type="GO" id="GO:0006122">
    <property type="term" value="P:mitochondrial electron transport, ubiquinol to cytochrome c"/>
    <property type="evidence" value="ECO:0007669"/>
    <property type="project" value="UniProtKB-UniRule"/>
</dbReference>
<proteinExistence type="inferred from homology"/>
<evidence type="ECO:0000256" key="9">
    <source>
        <dbReference type="ARBA" id="ARBA00022989"/>
    </source>
</evidence>
<dbReference type="GO" id="GO:0045275">
    <property type="term" value="C:respiratory chain complex III"/>
    <property type="evidence" value="ECO:0007669"/>
    <property type="project" value="UniProtKB-UniRule"/>
</dbReference>
<dbReference type="OrthoDB" id="6683853at2759"/>
<evidence type="ECO:0000256" key="10">
    <source>
        <dbReference type="ARBA" id="ARBA00023128"/>
    </source>
</evidence>
<keyword evidence="9" id="KW-1133">Transmembrane helix</keyword>
<keyword evidence="6" id="KW-0812">Transmembrane</keyword>
<sequence>MKFGSLDKINGIVFHSLSPYEQKLFPRIGRDVVNSFITTIKYLKYPARGFIASCLVVTWAEYEYQRVNRKRMPPKFH</sequence>
<evidence type="ECO:0000256" key="1">
    <source>
        <dbReference type="ARBA" id="ARBA00004434"/>
    </source>
</evidence>
<evidence type="ECO:0000256" key="3">
    <source>
        <dbReference type="ARBA" id="ARBA00016324"/>
    </source>
</evidence>
<evidence type="ECO:0000313" key="15">
    <source>
        <dbReference type="Proteomes" id="UP000078046"/>
    </source>
</evidence>
<dbReference type="Pfam" id="PF02939">
    <property type="entry name" value="UcrQ"/>
    <property type="match status" value="1"/>
</dbReference>
<comment type="function">
    <text evidence="13">Component of the ubiquinol-cytochrome c oxidoreductase, a multisubunit transmembrane complex that is part of the mitochondrial electron transport chain which drives oxidative phosphorylation. The complex plays an important role in the uptake of multiple carbon sources present in different host niches.</text>
</comment>
<evidence type="ECO:0000256" key="8">
    <source>
        <dbReference type="ARBA" id="ARBA00022982"/>
    </source>
</evidence>
<comment type="subunit">
    <text evidence="12 13">Component of the ubiquinol-cytochrome c oxidoreductase (cytochrome b-c1 complex, complex III, CIII), a multisubunit enzyme composed of 11 subunits. The complex is composed of 3 respiratory subunits cytochrome b, cytochrome c1 and Rieske protein UQCRFS1, 2 core protein subunits UQCRC1/QCR1 and UQCRC2/QCR2, and 6 low-molecular weight protein subunits UQCRH/QCR6, UQCRB/QCR7, UQCRQ/QCR8, UQCR10/QCR9, UQCR11/QCR10 and subunit 9, the cleavage product of Rieske protein UQCRFS1. The complex exists as an obligatory dimer and forms supercomplexes (SCs) in the inner mitochondrial membrane with NADH-ubiquinone oxidoreductase (complex I, CI) and cytochrome c oxidase (complex IV, CIV), resulting in different assemblies (supercomplex SCI(1)III(2)IV(1) and megacomplex MCI(2)III(2)IV(2)). Interacts with UQCC6.</text>
</comment>
<keyword evidence="15" id="KW-1185">Reference proteome</keyword>
<evidence type="ECO:0000256" key="13">
    <source>
        <dbReference type="RuleBase" id="RU368118"/>
    </source>
</evidence>
<evidence type="ECO:0000313" key="14">
    <source>
        <dbReference type="EMBL" id="OAF68485.1"/>
    </source>
</evidence>
<keyword evidence="5 13" id="KW-0679">Respiratory chain</keyword>
<reference evidence="14 15" key="1">
    <citation type="submission" date="2016-04" db="EMBL/GenBank/DDBJ databases">
        <title>The genome of Intoshia linei affirms orthonectids as highly simplified spiralians.</title>
        <authorList>
            <person name="Mikhailov K.V."/>
            <person name="Slusarev G.S."/>
            <person name="Nikitin M.A."/>
            <person name="Logacheva M.D."/>
            <person name="Penin A."/>
            <person name="Aleoshin V."/>
            <person name="Panchin Y.V."/>
        </authorList>
    </citation>
    <scope>NUCLEOTIDE SEQUENCE [LARGE SCALE GENOMIC DNA]</scope>
    <source>
        <strain evidence="14">Intl2013</strain>
        <tissue evidence="14">Whole animal</tissue>
    </source>
</reference>
<accession>A0A177B2I1</accession>
<keyword evidence="11" id="KW-0472">Membrane</keyword>
<dbReference type="GO" id="GO:0005743">
    <property type="term" value="C:mitochondrial inner membrane"/>
    <property type="evidence" value="ECO:0007669"/>
    <property type="project" value="UniProtKB-SubCell"/>
</dbReference>
<dbReference type="Proteomes" id="UP000078046">
    <property type="component" value="Unassembled WGS sequence"/>
</dbReference>
<comment type="similarity">
    <text evidence="2 13">Belongs to the UQCRQ/QCR8 family.</text>
</comment>
<protein>
    <recommendedName>
        <fullName evidence="3 13">Cytochrome b-c1 complex subunit 8</fullName>
    </recommendedName>
    <alternativeName>
        <fullName evidence="13">Complex III subunit 8</fullName>
    </alternativeName>
</protein>
<keyword evidence="7 13" id="KW-0999">Mitochondrion inner membrane</keyword>
<evidence type="ECO:0000256" key="11">
    <source>
        <dbReference type="ARBA" id="ARBA00023136"/>
    </source>
</evidence>
<evidence type="ECO:0000256" key="7">
    <source>
        <dbReference type="ARBA" id="ARBA00022792"/>
    </source>
</evidence>
<evidence type="ECO:0000256" key="5">
    <source>
        <dbReference type="ARBA" id="ARBA00022660"/>
    </source>
</evidence>
<evidence type="ECO:0000256" key="2">
    <source>
        <dbReference type="ARBA" id="ARBA00007668"/>
    </source>
</evidence>
<keyword evidence="4 13" id="KW-0813">Transport</keyword>
<keyword evidence="8 13" id="KW-0249">Electron transport</keyword>